<keyword evidence="2" id="KW-1133">Transmembrane helix</keyword>
<dbReference type="Proteomes" id="UP001344658">
    <property type="component" value="Unassembled WGS sequence"/>
</dbReference>
<name>A0ABU7P5B9_9ACTN</name>
<evidence type="ECO:0000313" key="3">
    <source>
        <dbReference type="EMBL" id="MEE4541010.1"/>
    </source>
</evidence>
<keyword evidence="2" id="KW-0812">Transmembrane</keyword>
<feature type="compositionally biased region" description="Basic and acidic residues" evidence="1">
    <location>
        <begin position="44"/>
        <end position="53"/>
    </location>
</feature>
<feature type="compositionally biased region" description="Low complexity" evidence="1">
    <location>
        <begin position="117"/>
        <end position="132"/>
    </location>
</feature>
<keyword evidence="4" id="KW-1185">Reference proteome</keyword>
<evidence type="ECO:0000256" key="2">
    <source>
        <dbReference type="SAM" id="Phobius"/>
    </source>
</evidence>
<feature type="transmembrane region" description="Helical" evidence="2">
    <location>
        <begin position="178"/>
        <end position="198"/>
    </location>
</feature>
<accession>A0ABU7P5B9</accession>
<feature type="transmembrane region" description="Helical" evidence="2">
    <location>
        <begin position="146"/>
        <end position="166"/>
    </location>
</feature>
<sequence>MTDAPRAPGADEVRARHNLRLAVRGFDSPAEPVMSSWWDELYDSAHDDHHRPDALPAPAPRLGDWRKGESTDLRGDRPDEVPEPPETKPEPVVEQLLDEEDEGEWEDVDEPEPQPVGRTAPARARRQTAGARAQHEYAQLPGRIRWLLYTGTAAAAGYWVQLAPLMEGWITDCGRDTGTSGALALGIGLVLACGVLIDRRTRGWWGPLPWLCRIPLASAVLALLLFAPGGTT</sequence>
<protein>
    <submittedName>
        <fullName evidence="3">Uncharacterized protein</fullName>
    </submittedName>
</protein>
<comment type="caution">
    <text evidence="3">The sequence shown here is derived from an EMBL/GenBank/DDBJ whole genome shotgun (WGS) entry which is preliminary data.</text>
</comment>
<feature type="compositionally biased region" description="Basic and acidic residues" evidence="1">
    <location>
        <begin position="63"/>
        <end position="91"/>
    </location>
</feature>
<proteinExistence type="predicted"/>
<feature type="region of interest" description="Disordered" evidence="1">
    <location>
        <begin position="44"/>
        <end position="134"/>
    </location>
</feature>
<dbReference type="RefSeq" id="WP_330792905.1">
    <property type="nucleotide sequence ID" value="NZ_JAZEWV010000002.1"/>
</dbReference>
<dbReference type="EMBL" id="JAZEWV010000002">
    <property type="protein sequence ID" value="MEE4541010.1"/>
    <property type="molecule type" value="Genomic_DNA"/>
</dbReference>
<organism evidence="3 4">
    <name type="scientific">Actinacidiphila polyblastidii</name>
    <dbReference type="NCBI Taxonomy" id="3110430"/>
    <lineage>
        <taxon>Bacteria</taxon>
        <taxon>Bacillati</taxon>
        <taxon>Actinomycetota</taxon>
        <taxon>Actinomycetes</taxon>
        <taxon>Kitasatosporales</taxon>
        <taxon>Streptomycetaceae</taxon>
        <taxon>Actinacidiphila</taxon>
    </lineage>
</organism>
<gene>
    <name evidence="3" type="ORF">V2S66_03380</name>
</gene>
<evidence type="ECO:0000313" key="4">
    <source>
        <dbReference type="Proteomes" id="UP001344658"/>
    </source>
</evidence>
<feature type="compositionally biased region" description="Acidic residues" evidence="1">
    <location>
        <begin position="96"/>
        <end position="112"/>
    </location>
</feature>
<evidence type="ECO:0000256" key="1">
    <source>
        <dbReference type="SAM" id="MobiDB-lite"/>
    </source>
</evidence>
<feature type="transmembrane region" description="Helical" evidence="2">
    <location>
        <begin position="210"/>
        <end position="229"/>
    </location>
</feature>
<keyword evidence="2" id="KW-0472">Membrane</keyword>
<reference evidence="3 4" key="1">
    <citation type="submission" date="2023-12" db="EMBL/GenBank/DDBJ databases">
        <title>Streptomyces sp. V4-01.</title>
        <authorList>
            <person name="Somphong A."/>
            <person name="Phongsopitanun W."/>
        </authorList>
    </citation>
    <scope>NUCLEOTIDE SEQUENCE [LARGE SCALE GENOMIC DNA]</scope>
    <source>
        <strain evidence="3 4">V4-01</strain>
    </source>
</reference>